<feature type="chain" id="PRO_5046854574" description="Yeast cell wall synthesis Kre9/Knh1-like N-terminal domain-containing protein" evidence="4">
    <location>
        <begin position="27"/>
        <end position="334"/>
    </location>
</feature>
<evidence type="ECO:0000313" key="7">
    <source>
        <dbReference type="Proteomes" id="UP001305779"/>
    </source>
</evidence>
<name>A0ABR0E117_ZASCE</name>
<feature type="region of interest" description="Disordered" evidence="2">
    <location>
        <begin position="175"/>
        <end position="207"/>
    </location>
</feature>
<keyword evidence="1 4" id="KW-0732">Signal</keyword>
<feature type="domain" description="Yeast cell wall synthesis Kre9/Knh1-like N-terminal" evidence="5">
    <location>
        <begin position="33"/>
        <end position="135"/>
    </location>
</feature>
<dbReference type="InterPro" id="IPR045328">
    <property type="entry name" value="Kre9/Knh1"/>
</dbReference>
<evidence type="ECO:0000256" key="2">
    <source>
        <dbReference type="SAM" id="MobiDB-lite"/>
    </source>
</evidence>
<feature type="signal peptide" evidence="4">
    <location>
        <begin position="1"/>
        <end position="26"/>
    </location>
</feature>
<dbReference type="InterPro" id="IPR018466">
    <property type="entry name" value="Kre9/Knh1-like_N"/>
</dbReference>
<dbReference type="Proteomes" id="UP001305779">
    <property type="component" value="Unassembled WGS sequence"/>
</dbReference>
<dbReference type="PANTHER" id="PTHR28154">
    <property type="entry name" value="CELL WALL SYNTHESIS PROTEIN KNH1-RELATED"/>
    <property type="match status" value="1"/>
</dbReference>
<evidence type="ECO:0000256" key="4">
    <source>
        <dbReference type="SAM" id="SignalP"/>
    </source>
</evidence>
<feature type="region of interest" description="Disordered" evidence="2">
    <location>
        <begin position="273"/>
        <end position="292"/>
    </location>
</feature>
<gene>
    <name evidence="6" type="ORF">PRZ48_013444</name>
</gene>
<evidence type="ECO:0000256" key="1">
    <source>
        <dbReference type="ARBA" id="ARBA00022729"/>
    </source>
</evidence>
<feature type="compositionally biased region" description="Low complexity" evidence="2">
    <location>
        <begin position="274"/>
        <end position="285"/>
    </location>
</feature>
<evidence type="ECO:0000256" key="3">
    <source>
        <dbReference type="SAM" id="Phobius"/>
    </source>
</evidence>
<feature type="transmembrane region" description="Helical" evidence="3">
    <location>
        <begin position="216"/>
        <end position="240"/>
    </location>
</feature>
<dbReference type="Pfam" id="PF10342">
    <property type="entry name" value="Kre9_KNH"/>
    <property type="match status" value="1"/>
</dbReference>
<protein>
    <recommendedName>
        <fullName evidence="5">Yeast cell wall synthesis Kre9/Knh1-like N-terminal domain-containing protein</fullName>
    </recommendedName>
</protein>
<keyword evidence="7" id="KW-1185">Reference proteome</keyword>
<proteinExistence type="predicted"/>
<comment type="caution">
    <text evidence="6">The sequence shown here is derived from an EMBL/GenBank/DDBJ whole genome shotgun (WGS) entry which is preliminary data.</text>
</comment>
<dbReference type="PANTHER" id="PTHR28154:SF1">
    <property type="entry name" value="CELL WALL SYNTHESIS PROTEIN KNH1-RELATED"/>
    <property type="match status" value="1"/>
</dbReference>
<organism evidence="6 7">
    <name type="scientific">Zasmidium cellare</name>
    <name type="common">Wine cellar mold</name>
    <name type="synonym">Racodium cellare</name>
    <dbReference type="NCBI Taxonomy" id="395010"/>
    <lineage>
        <taxon>Eukaryota</taxon>
        <taxon>Fungi</taxon>
        <taxon>Dikarya</taxon>
        <taxon>Ascomycota</taxon>
        <taxon>Pezizomycotina</taxon>
        <taxon>Dothideomycetes</taxon>
        <taxon>Dothideomycetidae</taxon>
        <taxon>Mycosphaerellales</taxon>
        <taxon>Mycosphaerellaceae</taxon>
        <taxon>Zasmidium</taxon>
    </lineage>
</organism>
<accession>A0ABR0E117</accession>
<keyword evidence="3" id="KW-0472">Membrane</keyword>
<evidence type="ECO:0000313" key="6">
    <source>
        <dbReference type="EMBL" id="KAK4495117.1"/>
    </source>
</evidence>
<keyword evidence="3" id="KW-0812">Transmembrane</keyword>
<reference evidence="6 7" key="1">
    <citation type="journal article" date="2023" name="G3 (Bethesda)">
        <title>A chromosome-level genome assembly of Zasmidium syzygii isolated from banana leaves.</title>
        <authorList>
            <person name="van Westerhoven A.C."/>
            <person name="Mehrabi R."/>
            <person name="Talebi R."/>
            <person name="Steentjes M.B.F."/>
            <person name="Corcolon B."/>
            <person name="Chong P.A."/>
            <person name="Kema G.H.J."/>
            <person name="Seidl M.F."/>
        </authorList>
    </citation>
    <scope>NUCLEOTIDE SEQUENCE [LARGE SCALE GENOMIC DNA]</scope>
    <source>
        <strain evidence="6 7">P124</strain>
    </source>
</reference>
<keyword evidence="3" id="KW-1133">Transmembrane helix</keyword>
<dbReference type="EMBL" id="JAXOVC010000012">
    <property type="protein sequence ID" value="KAK4495117.1"/>
    <property type="molecule type" value="Genomic_DNA"/>
</dbReference>
<feature type="compositionally biased region" description="Low complexity" evidence="2">
    <location>
        <begin position="175"/>
        <end position="203"/>
    </location>
</feature>
<evidence type="ECO:0000259" key="5">
    <source>
        <dbReference type="Pfam" id="PF10342"/>
    </source>
</evidence>
<sequence length="334" mass="35324">MSLFMQLNPLAHLLFLLFVLIHHALAIGIDFTTPAGGATWPAGPITINWTDAGGDPNMADLTTYTLQLMVGGNSPENSKALQTIGKENAMVSDKGVEDDIQADLAQSIQNGFYLMMTSNTSQGNQVINYSDRFTLIQMNGSTEATYLTGANKEAGSVSNVPEAQYNVISQPTATATSSATPSATSSSTASTVTSTASASPTATGHADGDISLGQTAAIITGGIFAVIGVVSLIIWAVFFIRRGRRKRAERKELTSDSTSDLGKLAFVDGKAELPAHSASSSRSTLPRPPTERYEMHGFDKRAEAPSEMVFELEGDIGLYEAGSGRKSKAYDPTL</sequence>